<dbReference type="HAMAP" id="MF_01007">
    <property type="entry name" value="16SrRNA_methyltr_H"/>
    <property type="match status" value="1"/>
</dbReference>
<dbReference type="Pfam" id="PF01795">
    <property type="entry name" value="Methyltransf_5"/>
    <property type="match status" value="1"/>
</dbReference>
<dbReference type="RefSeq" id="WP_262398736.1">
    <property type="nucleotide sequence ID" value="NZ_JACRTB010000002.1"/>
</dbReference>
<feature type="binding site" evidence="6">
    <location>
        <position position="78"/>
    </location>
    <ligand>
        <name>S-adenosyl-L-methionine</name>
        <dbReference type="ChEBI" id="CHEBI:59789"/>
    </ligand>
</feature>
<evidence type="ECO:0000313" key="7">
    <source>
        <dbReference type="EMBL" id="MBC8575047.1"/>
    </source>
</evidence>
<keyword evidence="5 6" id="KW-0949">S-adenosyl-L-methionine</keyword>
<comment type="subcellular location">
    <subcellularLocation>
        <location evidence="6">Cytoplasm</location>
    </subcellularLocation>
</comment>
<protein>
    <recommendedName>
        <fullName evidence="6">Ribosomal RNA small subunit methyltransferase H</fullName>
        <ecNumber evidence="6">2.1.1.199</ecNumber>
    </recommendedName>
    <alternativeName>
        <fullName evidence="6">16S rRNA m(4)C1402 methyltransferase</fullName>
    </alternativeName>
    <alternativeName>
        <fullName evidence="6">rRNA (cytosine-N(4)-)-methyltransferase RsmH</fullName>
    </alternativeName>
</protein>
<dbReference type="InterPro" id="IPR023397">
    <property type="entry name" value="SAM-dep_MeTrfase_MraW_recog"/>
</dbReference>
<feature type="binding site" evidence="6">
    <location>
        <position position="106"/>
    </location>
    <ligand>
        <name>S-adenosyl-L-methionine</name>
        <dbReference type="ChEBI" id="CHEBI:59789"/>
    </ligand>
</feature>
<comment type="function">
    <text evidence="6">Specifically methylates the N4 position of cytidine in position 1402 (C1402) of 16S rRNA.</text>
</comment>
<evidence type="ECO:0000256" key="6">
    <source>
        <dbReference type="HAMAP-Rule" id="MF_01007"/>
    </source>
</evidence>
<evidence type="ECO:0000256" key="5">
    <source>
        <dbReference type="ARBA" id="ARBA00022691"/>
    </source>
</evidence>
<keyword evidence="4 6" id="KW-0808">Transferase</keyword>
<dbReference type="InterPro" id="IPR029063">
    <property type="entry name" value="SAM-dependent_MTases_sf"/>
</dbReference>
<evidence type="ECO:0000313" key="8">
    <source>
        <dbReference type="Proteomes" id="UP000658131"/>
    </source>
</evidence>
<feature type="binding site" evidence="6">
    <location>
        <position position="52"/>
    </location>
    <ligand>
        <name>S-adenosyl-L-methionine</name>
        <dbReference type="ChEBI" id="CHEBI:59789"/>
    </ligand>
</feature>
<feature type="binding site" evidence="6">
    <location>
        <position position="99"/>
    </location>
    <ligand>
        <name>S-adenosyl-L-methionine</name>
        <dbReference type="ChEBI" id="CHEBI:59789"/>
    </ligand>
</feature>
<keyword evidence="2 6" id="KW-0698">rRNA processing</keyword>
<evidence type="ECO:0000256" key="1">
    <source>
        <dbReference type="ARBA" id="ARBA00010396"/>
    </source>
</evidence>
<comment type="caution">
    <text evidence="7">The sequence shown here is derived from an EMBL/GenBank/DDBJ whole genome shotgun (WGS) entry which is preliminary data.</text>
</comment>
<dbReference type="PANTHER" id="PTHR11265">
    <property type="entry name" value="S-ADENOSYL-METHYLTRANSFERASE MRAW"/>
    <property type="match status" value="1"/>
</dbReference>
<comment type="catalytic activity">
    <reaction evidence="6">
        <text>cytidine(1402) in 16S rRNA + S-adenosyl-L-methionine = N(4)-methylcytidine(1402) in 16S rRNA + S-adenosyl-L-homocysteine + H(+)</text>
        <dbReference type="Rhea" id="RHEA:42928"/>
        <dbReference type="Rhea" id="RHEA-COMP:10286"/>
        <dbReference type="Rhea" id="RHEA-COMP:10287"/>
        <dbReference type="ChEBI" id="CHEBI:15378"/>
        <dbReference type="ChEBI" id="CHEBI:57856"/>
        <dbReference type="ChEBI" id="CHEBI:59789"/>
        <dbReference type="ChEBI" id="CHEBI:74506"/>
        <dbReference type="ChEBI" id="CHEBI:82748"/>
        <dbReference type="EC" id="2.1.1.199"/>
    </reaction>
</comment>
<feature type="binding site" evidence="6">
    <location>
        <begin position="33"/>
        <end position="35"/>
    </location>
    <ligand>
        <name>S-adenosyl-L-methionine</name>
        <dbReference type="ChEBI" id="CHEBI:59789"/>
    </ligand>
</feature>
<dbReference type="SUPFAM" id="SSF81799">
    <property type="entry name" value="Putative methyltransferase TM0872, insert domain"/>
    <property type="match status" value="1"/>
</dbReference>
<reference evidence="7 8" key="1">
    <citation type="submission" date="2020-08" db="EMBL/GenBank/DDBJ databases">
        <title>Genome public.</title>
        <authorList>
            <person name="Liu C."/>
            <person name="Sun Q."/>
        </authorList>
    </citation>
    <scope>NUCLEOTIDE SEQUENCE [LARGE SCALE GENOMIC DNA]</scope>
    <source>
        <strain evidence="7 8">BX1</strain>
    </source>
</reference>
<evidence type="ECO:0000256" key="3">
    <source>
        <dbReference type="ARBA" id="ARBA00022603"/>
    </source>
</evidence>
<dbReference type="InterPro" id="IPR002903">
    <property type="entry name" value="RsmH"/>
</dbReference>
<proteinExistence type="inferred from homology"/>
<dbReference type="PIRSF" id="PIRSF004486">
    <property type="entry name" value="MraW"/>
    <property type="match status" value="1"/>
</dbReference>
<dbReference type="Gene3D" id="3.40.50.150">
    <property type="entry name" value="Vaccinia Virus protein VP39"/>
    <property type="match status" value="1"/>
</dbReference>
<comment type="similarity">
    <text evidence="1 6">Belongs to the methyltransferase superfamily. RsmH family.</text>
</comment>
<gene>
    <name evidence="6 7" type="primary">rsmH</name>
    <name evidence="7" type="ORF">H8717_01290</name>
</gene>
<dbReference type="PANTHER" id="PTHR11265:SF0">
    <property type="entry name" value="12S RRNA N4-METHYLCYTIDINE METHYLTRANSFERASE"/>
    <property type="match status" value="1"/>
</dbReference>
<dbReference type="Proteomes" id="UP000658131">
    <property type="component" value="Unassembled WGS sequence"/>
</dbReference>
<keyword evidence="6" id="KW-0963">Cytoplasm</keyword>
<accession>A0ABR7NF51</accession>
<evidence type="ECO:0000256" key="2">
    <source>
        <dbReference type="ARBA" id="ARBA00022552"/>
    </source>
</evidence>
<evidence type="ECO:0000256" key="4">
    <source>
        <dbReference type="ARBA" id="ARBA00022679"/>
    </source>
</evidence>
<dbReference type="Gene3D" id="1.10.150.170">
    <property type="entry name" value="Putative methyltransferase TM0872, insert domain"/>
    <property type="match status" value="1"/>
</dbReference>
<sequence>MEFSHVSVLLHETIESLSIRPDGVYIDGTAGGAGHSCEIASRLTTGRLIAIDKDPDAVRAASERLAPFPQARVVREDFRNLRAVAEAQGILRADGILLDLGVSSQQLDDAARGFSYHSDAPLDMRMSQSGMSAYDLVNGYDERSITRILRDYGEERFAARIARAIVQARSSHPIETTLQLAELIKEAIPAATRREGGHPAKRSFQAIRIEVNGELTALEGALDQAFDLLSVGGRLSIITFHSLEDRMVKRRFAVYTEGCTCPAEFPVCVCGKTPRGRLLAKKPVTASEEELARNHRSRSAKLRCIEKIKD</sequence>
<organism evidence="7 8">
    <name type="scientific">Yanshouia hominis</name>
    <dbReference type="NCBI Taxonomy" id="2763673"/>
    <lineage>
        <taxon>Bacteria</taxon>
        <taxon>Bacillati</taxon>
        <taxon>Bacillota</taxon>
        <taxon>Clostridia</taxon>
        <taxon>Eubacteriales</taxon>
        <taxon>Oscillospiraceae</taxon>
        <taxon>Yanshouia</taxon>
    </lineage>
</organism>
<name>A0ABR7NF51_9FIRM</name>
<dbReference type="EMBL" id="JACRTB010000002">
    <property type="protein sequence ID" value="MBC8575047.1"/>
    <property type="molecule type" value="Genomic_DNA"/>
</dbReference>
<dbReference type="NCBIfam" id="TIGR00006">
    <property type="entry name" value="16S rRNA (cytosine(1402)-N(4))-methyltransferase RsmH"/>
    <property type="match status" value="1"/>
</dbReference>
<dbReference type="EC" id="2.1.1.199" evidence="6"/>
<keyword evidence="3 6" id="KW-0489">Methyltransferase</keyword>
<dbReference type="SUPFAM" id="SSF53335">
    <property type="entry name" value="S-adenosyl-L-methionine-dependent methyltransferases"/>
    <property type="match status" value="1"/>
</dbReference>
<keyword evidence="8" id="KW-1185">Reference proteome</keyword>